<gene>
    <name evidence="2" type="ORF">PHLGIDRAFT_123362</name>
</gene>
<evidence type="ECO:0000313" key="3">
    <source>
        <dbReference type="Proteomes" id="UP000053257"/>
    </source>
</evidence>
<reference evidence="2 3" key="1">
    <citation type="journal article" date="2014" name="PLoS Genet.">
        <title>Analysis of the Phlebiopsis gigantea genome, transcriptome and secretome provides insight into its pioneer colonization strategies of wood.</title>
        <authorList>
            <person name="Hori C."/>
            <person name="Ishida T."/>
            <person name="Igarashi K."/>
            <person name="Samejima M."/>
            <person name="Suzuki H."/>
            <person name="Master E."/>
            <person name="Ferreira P."/>
            <person name="Ruiz-Duenas F.J."/>
            <person name="Held B."/>
            <person name="Canessa P."/>
            <person name="Larrondo L.F."/>
            <person name="Schmoll M."/>
            <person name="Druzhinina I.S."/>
            <person name="Kubicek C.P."/>
            <person name="Gaskell J.A."/>
            <person name="Kersten P."/>
            <person name="St John F."/>
            <person name="Glasner J."/>
            <person name="Sabat G."/>
            <person name="Splinter BonDurant S."/>
            <person name="Syed K."/>
            <person name="Yadav J."/>
            <person name="Mgbeahuruike A.C."/>
            <person name="Kovalchuk A."/>
            <person name="Asiegbu F.O."/>
            <person name="Lackner G."/>
            <person name="Hoffmeister D."/>
            <person name="Rencoret J."/>
            <person name="Gutierrez A."/>
            <person name="Sun H."/>
            <person name="Lindquist E."/>
            <person name="Barry K."/>
            <person name="Riley R."/>
            <person name="Grigoriev I.V."/>
            <person name="Henrissat B."/>
            <person name="Kues U."/>
            <person name="Berka R.M."/>
            <person name="Martinez A.T."/>
            <person name="Covert S.F."/>
            <person name="Blanchette R.A."/>
            <person name="Cullen D."/>
        </authorList>
    </citation>
    <scope>NUCLEOTIDE SEQUENCE [LARGE SCALE GENOMIC DNA]</scope>
    <source>
        <strain evidence="2 3">11061_1 CR5-6</strain>
    </source>
</reference>
<evidence type="ECO:0000259" key="1">
    <source>
        <dbReference type="Pfam" id="PF24913"/>
    </source>
</evidence>
<dbReference type="HOGENOM" id="CLU_1332360_0_0_1"/>
<proteinExistence type="predicted"/>
<sequence length="206" mass="23695">MQIIIVNDVDQNQALEALKRTRQNAGEAEEPDAVYRDVVQTVGGRLSHLEHVSRQTDMRTFTQELLHTEKSWLISQIGLLPDPGEEMSEKARQSLNTWTLLRAFVEKLLIQESEVERPLTTGAVLQKARYNLIMPQLPYYQCCRIMRYPEHLEELDRASIISMNTNQDVRIHSLLVLRAATDIIEGVHFQERFAAIEKTLRSRASA</sequence>
<dbReference type="PANTHER" id="PTHR36168">
    <property type="entry name" value="CHROMOSOME 1, WHOLE GENOME SHOTGUN SEQUENCE"/>
    <property type="match status" value="1"/>
</dbReference>
<accession>A0A0C3P9N8</accession>
<protein>
    <recommendedName>
        <fullName evidence="1">AAA protein C-terminal winged helix domain-containing protein</fullName>
    </recommendedName>
</protein>
<evidence type="ECO:0000313" key="2">
    <source>
        <dbReference type="EMBL" id="KIP01418.1"/>
    </source>
</evidence>
<dbReference type="Proteomes" id="UP000053257">
    <property type="component" value="Unassembled WGS sequence"/>
</dbReference>
<dbReference type="PANTHER" id="PTHR36168:SF1">
    <property type="entry name" value="ORC1-LIKE AAA ATPASE DOMAIN-CONTAINING PROTEIN"/>
    <property type="match status" value="1"/>
</dbReference>
<feature type="domain" description="AAA protein C-terminal winged helix" evidence="1">
    <location>
        <begin position="75"/>
        <end position="196"/>
    </location>
</feature>
<dbReference type="AlphaFoldDB" id="A0A0C3P9N8"/>
<dbReference type="Pfam" id="PF24913">
    <property type="entry name" value="WHD_AAA_fung"/>
    <property type="match status" value="1"/>
</dbReference>
<name>A0A0C3P9N8_PHLG1</name>
<dbReference type="InterPro" id="IPR056808">
    <property type="entry name" value="HTH_AAA"/>
</dbReference>
<organism evidence="2 3">
    <name type="scientific">Phlebiopsis gigantea (strain 11061_1 CR5-6)</name>
    <name type="common">White-rot fungus</name>
    <name type="synonym">Peniophora gigantea</name>
    <dbReference type="NCBI Taxonomy" id="745531"/>
    <lineage>
        <taxon>Eukaryota</taxon>
        <taxon>Fungi</taxon>
        <taxon>Dikarya</taxon>
        <taxon>Basidiomycota</taxon>
        <taxon>Agaricomycotina</taxon>
        <taxon>Agaricomycetes</taxon>
        <taxon>Polyporales</taxon>
        <taxon>Phanerochaetaceae</taxon>
        <taxon>Phlebiopsis</taxon>
    </lineage>
</organism>
<dbReference type="EMBL" id="KN840795">
    <property type="protein sequence ID" value="KIP01418.1"/>
    <property type="molecule type" value="Genomic_DNA"/>
</dbReference>
<keyword evidence="3" id="KW-1185">Reference proteome</keyword>
<dbReference type="STRING" id="745531.A0A0C3P9N8"/>